<gene>
    <name evidence="1" type="ORF">BKK54_05970</name>
</gene>
<comment type="caution">
    <text evidence="1">The sequence shown here is derived from an EMBL/GenBank/DDBJ whole genome shotgun (WGS) entry which is preliminary data.</text>
</comment>
<protein>
    <submittedName>
        <fullName evidence="1">Uncharacterized protein</fullName>
    </submittedName>
</protein>
<organism evidence="1 2">
    <name type="scientific">Rodentibacter genomosp. 1</name>
    <dbReference type="NCBI Taxonomy" id="1908264"/>
    <lineage>
        <taxon>Bacteria</taxon>
        <taxon>Pseudomonadati</taxon>
        <taxon>Pseudomonadota</taxon>
        <taxon>Gammaproteobacteria</taxon>
        <taxon>Pasteurellales</taxon>
        <taxon>Pasteurellaceae</taxon>
        <taxon>Rodentibacter</taxon>
    </lineage>
</organism>
<sequence length="291" mass="34495">MKKTLTFSLLFTLFSTSSLGKEPNFVDLDEARKQFFEPLRVGNSELLYSDAVEWVLATEKFLTLRPLESRENSHIKDEYSEDYINSILSDDNKVMYVARKNLNPFEIRKYKDEFLDEYYKKYNIAKNFVLSNNIKTIWTSQLYHYPKGEAYDFEKERYNSSFGREHWEGVSGLCEKTLAPEKYIYYKFPTCTNIFIDLPVDKAEQIFTTHLNNTHIYYKAYFVPDEPSVVKCRDDGNNNPYLEHDVDLSKSSCLHKKLYKMTAIFMKDKNIHSLTKEKEPIFNEEFPVIFE</sequence>
<keyword evidence="2" id="KW-1185">Reference proteome</keyword>
<accession>A0A1V3J5W0</accession>
<dbReference type="RefSeq" id="WP_077542227.1">
    <property type="nucleotide sequence ID" value="NZ_MLHN01000009.1"/>
</dbReference>
<proteinExistence type="predicted"/>
<dbReference type="AlphaFoldDB" id="A0A1V3J5W0"/>
<evidence type="ECO:0000313" key="1">
    <source>
        <dbReference type="EMBL" id="OOF50630.1"/>
    </source>
</evidence>
<evidence type="ECO:0000313" key="2">
    <source>
        <dbReference type="Proteomes" id="UP000188481"/>
    </source>
</evidence>
<name>A0A1V3J5W0_9PAST</name>
<reference evidence="1 2" key="1">
    <citation type="submission" date="2016-10" db="EMBL/GenBank/DDBJ databases">
        <title>Rodentibacter gen. nov. and new species.</title>
        <authorList>
            <person name="Christensen H."/>
        </authorList>
    </citation>
    <scope>NUCLEOTIDE SEQUENCE [LARGE SCALE GENOMIC DNA]</scope>
    <source>
        <strain evidence="2">ppn416</strain>
    </source>
</reference>
<dbReference type="Proteomes" id="UP000188481">
    <property type="component" value="Unassembled WGS sequence"/>
</dbReference>
<dbReference type="EMBL" id="MLHN01000009">
    <property type="protein sequence ID" value="OOF50630.1"/>
    <property type="molecule type" value="Genomic_DNA"/>
</dbReference>